<dbReference type="Gene3D" id="1.10.10.1150">
    <property type="entry name" value="Coenzyme PQQ synthesis protein D (PqqD)"/>
    <property type="match status" value="1"/>
</dbReference>
<evidence type="ECO:0000313" key="2">
    <source>
        <dbReference type="Proteomes" id="UP000619260"/>
    </source>
</evidence>
<dbReference type="EMBL" id="BOPF01000072">
    <property type="protein sequence ID" value="GIJ52283.1"/>
    <property type="molecule type" value="Genomic_DNA"/>
</dbReference>
<dbReference type="InterPro" id="IPR041881">
    <property type="entry name" value="PqqD_sf"/>
</dbReference>
<dbReference type="Proteomes" id="UP000619260">
    <property type="component" value="Unassembled WGS sequence"/>
</dbReference>
<dbReference type="AlphaFoldDB" id="A0A8J3YZ78"/>
<protein>
    <recommendedName>
        <fullName evidence="3">PqqD family protein</fullName>
    </recommendedName>
</protein>
<comment type="caution">
    <text evidence="1">The sequence shown here is derived from an EMBL/GenBank/DDBJ whole genome shotgun (WGS) entry which is preliminary data.</text>
</comment>
<name>A0A8J3YZ78_9ACTN</name>
<reference evidence="1" key="1">
    <citation type="submission" date="2021-01" db="EMBL/GenBank/DDBJ databases">
        <title>Whole genome shotgun sequence of Virgisporangium aliadipatigenens NBRC 105644.</title>
        <authorList>
            <person name="Komaki H."/>
            <person name="Tamura T."/>
        </authorList>
    </citation>
    <scope>NUCLEOTIDE SEQUENCE</scope>
    <source>
        <strain evidence="1">NBRC 105644</strain>
    </source>
</reference>
<evidence type="ECO:0000313" key="1">
    <source>
        <dbReference type="EMBL" id="GIJ52283.1"/>
    </source>
</evidence>
<accession>A0A8J3YZ78</accession>
<gene>
    <name evidence="1" type="ORF">Val02_91690</name>
</gene>
<dbReference type="Pfam" id="PF05402">
    <property type="entry name" value="PqqD"/>
    <property type="match status" value="1"/>
</dbReference>
<dbReference type="InterPro" id="IPR008792">
    <property type="entry name" value="PQQD"/>
</dbReference>
<organism evidence="1 2">
    <name type="scientific">Virgisporangium aliadipatigenens</name>
    <dbReference type="NCBI Taxonomy" id="741659"/>
    <lineage>
        <taxon>Bacteria</taxon>
        <taxon>Bacillati</taxon>
        <taxon>Actinomycetota</taxon>
        <taxon>Actinomycetes</taxon>
        <taxon>Micromonosporales</taxon>
        <taxon>Micromonosporaceae</taxon>
        <taxon>Virgisporangium</taxon>
    </lineage>
</organism>
<keyword evidence="2" id="KW-1185">Reference proteome</keyword>
<proteinExistence type="predicted"/>
<dbReference type="RefSeq" id="WP_203905681.1">
    <property type="nucleotide sequence ID" value="NZ_BOPF01000072.1"/>
</dbReference>
<sequence>MAVEWRRVDDEVIALDVARREYFAINDSGATLWPLLVEGTTEERLVDALTDRFDVPETIAADGVLAFLSELDGRALLLRG</sequence>
<evidence type="ECO:0008006" key="3">
    <source>
        <dbReference type="Google" id="ProtNLM"/>
    </source>
</evidence>